<dbReference type="HOGENOM" id="CLU_647539_0_0_1"/>
<gene>
    <name evidence="2" type="ORF">HMPREF1624_02051</name>
</gene>
<dbReference type="EMBL" id="KI440843">
    <property type="protein sequence ID" value="ERT00818.1"/>
    <property type="molecule type" value="Genomic_DNA"/>
</dbReference>
<feature type="region of interest" description="Disordered" evidence="1">
    <location>
        <begin position="151"/>
        <end position="340"/>
    </location>
</feature>
<reference evidence="3" key="1">
    <citation type="journal article" date="2014" name="Genome Announc.">
        <title>Genome sequence of the pathogenic fungus Sporothrix schenckii (ATCC 58251).</title>
        <authorList>
            <person name="Cuomo C.A."/>
            <person name="Rodriguez-Del Valle N."/>
            <person name="Perez-Sanchez L."/>
            <person name="Abouelleil A."/>
            <person name="Goldberg J."/>
            <person name="Young S."/>
            <person name="Zeng Q."/>
            <person name="Birren B.W."/>
        </authorList>
    </citation>
    <scope>NUCLEOTIDE SEQUENCE [LARGE SCALE GENOMIC DNA]</scope>
    <source>
        <strain evidence="3">ATCC 58251 / de Perez 2211183</strain>
    </source>
</reference>
<protein>
    <submittedName>
        <fullName evidence="2">Uncharacterized protein</fullName>
    </submittedName>
</protein>
<feature type="compositionally biased region" description="Basic and acidic residues" evidence="1">
    <location>
        <begin position="181"/>
        <end position="249"/>
    </location>
</feature>
<feature type="compositionally biased region" description="Low complexity" evidence="1">
    <location>
        <begin position="288"/>
        <end position="324"/>
    </location>
</feature>
<keyword evidence="3" id="KW-1185">Reference proteome</keyword>
<accession>U7PYY6</accession>
<sequence>MASARPPRGKSVYTGQGQGNDRSRLRYTPAGRNSTQSANRRYPSPDRRPRLRSRGASPPRRYRPASHTRQDDSDTYRRRRPPSVALERGRARGREPRQPPERRNNNVQRGASSTLKGVSSFLQRLGIIDDDPFAESVGDKYEYDFQRRPPHHHIQQHRRHHHHRDSSPDRRSPVSAPSPYSRRDASPLSDHDSAVGVVSKHDDVRGRGRGRGRDREYDRDRDLSRDSYSDRYADRYADRYGHDRHDSDHHRRPSQRTYPSRARSAAGRNDDRSPNRSHHRSLKRGPPSSSSTSSSASASTASSTTSSAASSSSTLSSSALSTRSTRAEPSMPSSKWESAARNALRAGTMAALTNHGAPGSWFGDKGSRVATAALGAALVDTYMGHRHPESLNGVRHMAMRQAAEYAINSIVAEPILERAARRKMSRRSGGGRG</sequence>
<evidence type="ECO:0000313" key="2">
    <source>
        <dbReference type="EMBL" id="ERT00818.1"/>
    </source>
</evidence>
<feature type="compositionally biased region" description="Basic and acidic residues" evidence="1">
    <location>
        <begin position="87"/>
        <end position="104"/>
    </location>
</feature>
<dbReference type="AlphaFoldDB" id="U7PYY6"/>
<dbReference type="Proteomes" id="UP000018087">
    <property type="component" value="Unassembled WGS sequence"/>
</dbReference>
<dbReference type="OrthoDB" id="3539922at2759"/>
<proteinExistence type="predicted"/>
<evidence type="ECO:0000256" key="1">
    <source>
        <dbReference type="SAM" id="MobiDB-lite"/>
    </source>
</evidence>
<organism evidence="2 3">
    <name type="scientific">Sporothrix schenckii (strain ATCC 58251 / de Perez 2211183)</name>
    <name type="common">Rose-picker's disease fungus</name>
    <dbReference type="NCBI Taxonomy" id="1391915"/>
    <lineage>
        <taxon>Eukaryota</taxon>
        <taxon>Fungi</taxon>
        <taxon>Dikarya</taxon>
        <taxon>Ascomycota</taxon>
        <taxon>Pezizomycotina</taxon>
        <taxon>Sordariomycetes</taxon>
        <taxon>Sordariomycetidae</taxon>
        <taxon>Ophiostomatales</taxon>
        <taxon>Ophiostomataceae</taxon>
        <taxon>Sporothrix</taxon>
    </lineage>
</organism>
<feature type="compositionally biased region" description="Basic residues" evidence="1">
    <location>
        <begin position="151"/>
        <end position="164"/>
    </location>
</feature>
<evidence type="ECO:0000313" key="3">
    <source>
        <dbReference type="Proteomes" id="UP000018087"/>
    </source>
</evidence>
<feature type="region of interest" description="Disordered" evidence="1">
    <location>
        <begin position="1"/>
        <end position="115"/>
    </location>
</feature>
<name>U7PYY6_SPOS1</name>
<dbReference type="eggNOG" id="ENOG502RA7Z">
    <property type="taxonomic scope" value="Eukaryota"/>
</dbReference>